<proteinExistence type="predicted"/>
<comment type="caution">
    <text evidence="2">The sequence shown here is derived from an EMBL/GenBank/DDBJ whole genome shotgun (WGS) entry which is preliminary data.</text>
</comment>
<protein>
    <submittedName>
        <fullName evidence="2">Uncharacterized protein</fullName>
    </submittedName>
</protein>
<sequence length="95" mass="11015">YNEIYRSPTLVFYFSYNVSTVACNAISTLLGESKFIFHIRNVSLGCLWYDELQSYRGGPKPYPPLLPRSQKEQEEEQQQPDMNRVKINLVSTSGY</sequence>
<evidence type="ECO:0000256" key="1">
    <source>
        <dbReference type="SAM" id="MobiDB-lite"/>
    </source>
</evidence>
<dbReference type="Proteomes" id="UP001159427">
    <property type="component" value="Unassembled WGS sequence"/>
</dbReference>
<feature type="region of interest" description="Disordered" evidence="1">
    <location>
        <begin position="60"/>
        <end position="83"/>
    </location>
</feature>
<accession>A0ABN8MR30</accession>
<name>A0ABN8MR30_9CNID</name>
<evidence type="ECO:0000313" key="2">
    <source>
        <dbReference type="EMBL" id="CAH3030784.1"/>
    </source>
</evidence>
<gene>
    <name evidence="2" type="ORF">PEVE_00038515</name>
</gene>
<keyword evidence="3" id="KW-1185">Reference proteome</keyword>
<reference evidence="2 3" key="1">
    <citation type="submission" date="2022-05" db="EMBL/GenBank/DDBJ databases">
        <authorList>
            <consortium name="Genoscope - CEA"/>
            <person name="William W."/>
        </authorList>
    </citation>
    <scope>NUCLEOTIDE SEQUENCE [LARGE SCALE GENOMIC DNA]</scope>
</reference>
<organism evidence="2 3">
    <name type="scientific">Porites evermanni</name>
    <dbReference type="NCBI Taxonomy" id="104178"/>
    <lineage>
        <taxon>Eukaryota</taxon>
        <taxon>Metazoa</taxon>
        <taxon>Cnidaria</taxon>
        <taxon>Anthozoa</taxon>
        <taxon>Hexacorallia</taxon>
        <taxon>Scleractinia</taxon>
        <taxon>Fungiina</taxon>
        <taxon>Poritidae</taxon>
        <taxon>Porites</taxon>
    </lineage>
</organism>
<feature type="non-terminal residue" evidence="2">
    <location>
        <position position="1"/>
    </location>
</feature>
<dbReference type="EMBL" id="CALNXI010000656">
    <property type="protein sequence ID" value="CAH3030784.1"/>
    <property type="molecule type" value="Genomic_DNA"/>
</dbReference>
<evidence type="ECO:0000313" key="3">
    <source>
        <dbReference type="Proteomes" id="UP001159427"/>
    </source>
</evidence>